<dbReference type="InterPro" id="IPR018062">
    <property type="entry name" value="HTH_AraC-typ_CS"/>
</dbReference>
<evidence type="ECO:0000256" key="2">
    <source>
        <dbReference type="ARBA" id="ARBA00023125"/>
    </source>
</evidence>
<dbReference type="InterPro" id="IPR050204">
    <property type="entry name" value="AraC_XylS_family_regulators"/>
</dbReference>
<dbReference type="SMART" id="SM00342">
    <property type="entry name" value="HTH_ARAC"/>
    <property type="match status" value="1"/>
</dbReference>
<evidence type="ECO:0000259" key="4">
    <source>
        <dbReference type="PROSITE" id="PS01124"/>
    </source>
</evidence>
<sequence length="339" mass="36877">MAGFTDDDVIAWFDRLVGAVPSAGARRVEAPTSVMSFDGAAGLAQFARGMDVVSPDAAEFSARLALVPLVHVAMSARLQTPLTTSRTERWIAEESEGAIIFGAQNRGGVICRQGENAAVIAPGRSTLLLTDVPFVMEHPGVTEPVGLQVPLELLGVARDELVAVAALPLPDSPLTRATRTFVNHFVHEAVVDGTAGDVADVELAVLDLVRATVAQAVGRARRLEDRTLYVRSTVRDLIERRHRSPEFSVDSIARALHLSRRQLYRYFSPDEDGLADLIAERRIESARRLLLDHPHAPIGEVAASTGFANANTFRSQFVRRFGVTPTEYRREPNVAERSA</sequence>
<dbReference type="Pfam" id="PF14525">
    <property type="entry name" value="AraC_binding_2"/>
    <property type="match status" value="1"/>
</dbReference>
<dbReference type="SUPFAM" id="SSF46689">
    <property type="entry name" value="Homeodomain-like"/>
    <property type="match status" value="1"/>
</dbReference>
<keyword evidence="7" id="KW-1185">Reference proteome</keyword>
<keyword evidence="3" id="KW-0804">Transcription</keyword>
<evidence type="ECO:0000256" key="1">
    <source>
        <dbReference type="ARBA" id="ARBA00023015"/>
    </source>
</evidence>
<dbReference type="Gene3D" id="1.10.10.60">
    <property type="entry name" value="Homeodomain-like"/>
    <property type="match status" value="1"/>
</dbReference>
<dbReference type="GO" id="GO:0003700">
    <property type="term" value="F:DNA-binding transcription factor activity"/>
    <property type="evidence" value="ECO:0007669"/>
    <property type="project" value="InterPro"/>
</dbReference>
<dbReference type="EMBL" id="JACCBI010000001">
    <property type="protein sequence ID" value="NYD66484.1"/>
    <property type="molecule type" value="Genomic_DNA"/>
</dbReference>
<evidence type="ECO:0000313" key="6">
    <source>
        <dbReference type="EMBL" id="RXZ87162.1"/>
    </source>
</evidence>
<evidence type="ECO:0000256" key="3">
    <source>
        <dbReference type="ARBA" id="ARBA00023163"/>
    </source>
</evidence>
<dbReference type="Proteomes" id="UP000581087">
    <property type="component" value="Unassembled WGS sequence"/>
</dbReference>
<gene>
    <name evidence="5" type="ORF">BJ972_001003</name>
    <name evidence="6" type="ORF">ESP50_04350</name>
</gene>
<dbReference type="PANTHER" id="PTHR46796:SF6">
    <property type="entry name" value="ARAC SUBFAMILY"/>
    <property type="match status" value="1"/>
</dbReference>
<dbReference type="InterPro" id="IPR009057">
    <property type="entry name" value="Homeodomain-like_sf"/>
</dbReference>
<reference evidence="5 8" key="2">
    <citation type="submission" date="2020-07" db="EMBL/GenBank/DDBJ databases">
        <title>Sequencing the genomes of 1000 actinobacteria strains.</title>
        <authorList>
            <person name="Klenk H.-P."/>
        </authorList>
    </citation>
    <scope>NUCLEOTIDE SEQUENCE [LARGE SCALE GENOMIC DNA]</scope>
    <source>
        <strain evidence="5 8">DSM 23870</strain>
    </source>
</reference>
<dbReference type="Proteomes" id="UP000292686">
    <property type="component" value="Unassembled WGS sequence"/>
</dbReference>
<name>A0A4Q2MAY2_9MICO</name>
<feature type="domain" description="HTH araC/xylS-type" evidence="4">
    <location>
        <begin position="232"/>
        <end position="331"/>
    </location>
</feature>
<dbReference type="InterPro" id="IPR035418">
    <property type="entry name" value="AraC-bd_2"/>
</dbReference>
<comment type="caution">
    <text evidence="6">The sequence shown here is derived from an EMBL/GenBank/DDBJ whole genome shotgun (WGS) entry which is preliminary data.</text>
</comment>
<organism evidence="6 7">
    <name type="scientific">Agromyces atrinae</name>
    <dbReference type="NCBI Taxonomy" id="592376"/>
    <lineage>
        <taxon>Bacteria</taxon>
        <taxon>Bacillati</taxon>
        <taxon>Actinomycetota</taxon>
        <taxon>Actinomycetes</taxon>
        <taxon>Micrococcales</taxon>
        <taxon>Microbacteriaceae</taxon>
        <taxon>Agromyces</taxon>
    </lineage>
</organism>
<protein>
    <submittedName>
        <fullName evidence="6">AraC family transcriptional regulator</fullName>
    </submittedName>
    <submittedName>
        <fullName evidence="5">AraC-like DNA-binding protein</fullName>
    </submittedName>
</protein>
<dbReference type="PANTHER" id="PTHR46796">
    <property type="entry name" value="HTH-TYPE TRANSCRIPTIONAL ACTIVATOR RHAS-RELATED"/>
    <property type="match status" value="1"/>
</dbReference>
<reference evidence="6 7" key="1">
    <citation type="submission" date="2019-01" db="EMBL/GenBank/DDBJ databases">
        <title>Agromyces.</title>
        <authorList>
            <person name="Li J."/>
        </authorList>
    </citation>
    <scope>NUCLEOTIDE SEQUENCE [LARGE SCALE GENOMIC DNA]</scope>
    <source>
        <strain evidence="6 7">DSM 23870</strain>
    </source>
</reference>
<evidence type="ECO:0000313" key="5">
    <source>
        <dbReference type="EMBL" id="NYD66484.1"/>
    </source>
</evidence>
<keyword evidence="2 5" id="KW-0238">DNA-binding</keyword>
<dbReference type="AlphaFoldDB" id="A0A4Q2MAY2"/>
<accession>A0A4Q2MAY2</accession>
<keyword evidence="1" id="KW-0805">Transcription regulation</keyword>
<dbReference type="PROSITE" id="PS01124">
    <property type="entry name" value="HTH_ARAC_FAMILY_2"/>
    <property type="match status" value="1"/>
</dbReference>
<dbReference type="PROSITE" id="PS00041">
    <property type="entry name" value="HTH_ARAC_FAMILY_1"/>
    <property type="match status" value="1"/>
</dbReference>
<dbReference type="InterPro" id="IPR018060">
    <property type="entry name" value="HTH_AraC"/>
</dbReference>
<dbReference type="Pfam" id="PF12833">
    <property type="entry name" value="HTH_18"/>
    <property type="match status" value="1"/>
</dbReference>
<proteinExistence type="predicted"/>
<dbReference type="RefSeq" id="WP_129172737.1">
    <property type="nucleotide sequence ID" value="NZ_JACCBI010000001.1"/>
</dbReference>
<dbReference type="InterPro" id="IPR020449">
    <property type="entry name" value="Tscrpt_reg_AraC-type_HTH"/>
</dbReference>
<dbReference type="EMBL" id="SDPM01000002">
    <property type="protein sequence ID" value="RXZ87162.1"/>
    <property type="molecule type" value="Genomic_DNA"/>
</dbReference>
<dbReference type="GO" id="GO:0043565">
    <property type="term" value="F:sequence-specific DNA binding"/>
    <property type="evidence" value="ECO:0007669"/>
    <property type="project" value="InterPro"/>
</dbReference>
<dbReference type="PRINTS" id="PR00032">
    <property type="entry name" value="HTHARAC"/>
</dbReference>
<evidence type="ECO:0000313" key="7">
    <source>
        <dbReference type="Proteomes" id="UP000292686"/>
    </source>
</evidence>
<dbReference type="OrthoDB" id="4378430at2"/>
<evidence type="ECO:0000313" key="8">
    <source>
        <dbReference type="Proteomes" id="UP000581087"/>
    </source>
</evidence>